<reference evidence="4" key="1">
    <citation type="submission" date="2016-11" db="EMBL/GenBank/DDBJ databases">
        <authorList>
            <person name="Varghese N."/>
            <person name="Submissions S."/>
        </authorList>
    </citation>
    <scope>NUCLEOTIDE SEQUENCE [LARGE SCALE GENOMIC DNA]</scope>
    <source>
        <strain evidence="4">DSM 15518</strain>
    </source>
</reference>
<evidence type="ECO:0000313" key="4">
    <source>
        <dbReference type="Proteomes" id="UP000242497"/>
    </source>
</evidence>
<organism evidence="3 4">
    <name type="scientific">Tepidibacter formicigenes DSM 15518</name>
    <dbReference type="NCBI Taxonomy" id="1123349"/>
    <lineage>
        <taxon>Bacteria</taxon>
        <taxon>Bacillati</taxon>
        <taxon>Bacillota</taxon>
        <taxon>Clostridia</taxon>
        <taxon>Peptostreptococcales</taxon>
        <taxon>Peptostreptococcaceae</taxon>
        <taxon>Tepidibacter</taxon>
    </lineage>
</organism>
<dbReference type="SMART" id="SM00899">
    <property type="entry name" value="FeoA"/>
    <property type="match status" value="1"/>
</dbReference>
<gene>
    <name evidence="3" type="ORF">SAMN02744037_02258</name>
</gene>
<accession>A0A1M6S5T7</accession>
<dbReference type="Pfam" id="PF04023">
    <property type="entry name" value="FeoA"/>
    <property type="match status" value="1"/>
</dbReference>
<dbReference type="RefSeq" id="WP_072890062.1">
    <property type="nucleotide sequence ID" value="NZ_FRAE01000066.1"/>
</dbReference>
<proteinExistence type="predicted"/>
<protein>
    <submittedName>
        <fullName evidence="3">Ferrous iron transport protein A</fullName>
    </submittedName>
</protein>
<dbReference type="InterPro" id="IPR052713">
    <property type="entry name" value="FeoA"/>
</dbReference>
<dbReference type="PANTHER" id="PTHR42954">
    <property type="entry name" value="FE(2+) TRANSPORT PROTEIN A"/>
    <property type="match status" value="1"/>
</dbReference>
<feature type="domain" description="Ferrous iron transporter FeoA-like" evidence="2">
    <location>
        <begin position="3"/>
        <end position="74"/>
    </location>
</feature>
<dbReference type="Proteomes" id="UP000242497">
    <property type="component" value="Unassembled WGS sequence"/>
</dbReference>
<evidence type="ECO:0000256" key="1">
    <source>
        <dbReference type="ARBA" id="ARBA00023004"/>
    </source>
</evidence>
<dbReference type="OrthoDB" id="9811076at2"/>
<dbReference type="InterPro" id="IPR007167">
    <property type="entry name" value="Fe-transptr_FeoA-like"/>
</dbReference>
<dbReference type="Gene3D" id="2.30.30.90">
    <property type="match status" value="1"/>
</dbReference>
<name>A0A1M6S5T7_9FIRM</name>
<dbReference type="InterPro" id="IPR008988">
    <property type="entry name" value="Transcriptional_repressor_C"/>
</dbReference>
<evidence type="ECO:0000259" key="2">
    <source>
        <dbReference type="SMART" id="SM00899"/>
    </source>
</evidence>
<dbReference type="SUPFAM" id="SSF50037">
    <property type="entry name" value="C-terminal domain of transcriptional repressors"/>
    <property type="match status" value="1"/>
</dbReference>
<dbReference type="InterPro" id="IPR038157">
    <property type="entry name" value="FeoA_core_dom"/>
</dbReference>
<evidence type="ECO:0000313" key="3">
    <source>
        <dbReference type="EMBL" id="SHK39898.1"/>
    </source>
</evidence>
<dbReference type="STRING" id="1123349.SAMN02744037_02258"/>
<dbReference type="EMBL" id="FRAE01000066">
    <property type="protein sequence ID" value="SHK39898.1"/>
    <property type="molecule type" value="Genomic_DNA"/>
</dbReference>
<dbReference type="GO" id="GO:0046914">
    <property type="term" value="F:transition metal ion binding"/>
    <property type="evidence" value="ECO:0007669"/>
    <property type="project" value="InterPro"/>
</dbReference>
<dbReference type="AlphaFoldDB" id="A0A1M6S5T7"/>
<dbReference type="PANTHER" id="PTHR42954:SF2">
    <property type="entry name" value="FE(2+) TRANSPORT PROTEIN A"/>
    <property type="match status" value="1"/>
</dbReference>
<keyword evidence="4" id="KW-1185">Reference proteome</keyword>
<sequence length="74" mass="8139">MVKTLRNLKPGESGVVSIVKGKGSLKRRLMDMGIIKGTDIYVEKVAPLGDPIEVKVKGYNLTLRKEDAENILVD</sequence>
<keyword evidence="1" id="KW-0408">Iron</keyword>